<dbReference type="Proteomes" id="UP000199069">
    <property type="component" value="Unassembled WGS sequence"/>
</dbReference>
<dbReference type="GO" id="GO:0005829">
    <property type="term" value="C:cytosol"/>
    <property type="evidence" value="ECO:0007669"/>
    <property type="project" value="UniProtKB-SubCell"/>
</dbReference>
<evidence type="ECO:0000313" key="3">
    <source>
        <dbReference type="EMBL" id="CTR06842.1"/>
    </source>
</evidence>
<organism evidence="3 5">
    <name type="scientific">Rhodotorula toruloides</name>
    <name type="common">Yeast</name>
    <name type="synonym">Rhodosporidium toruloides</name>
    <dbReference type="NCBI Taxonomy" id="5286"/>
    <lineage>
        <taxon>Eukaryota</taxon>
        <taxon>Fungi</taxon>
        <taxon>Dikarya</taxon>
        <taxon>Basidiomycota</taxon>
        <taxon>Pucciniomycotina</taxon>
        <taxon>Microbotryomycetes</taxon>
        <taxon>Sporidiobolales</taxon>
        <taxon>Sporidiobolaceae</taxon>
        <taxon>Rhodotorula</taxon>
    </lineage>
</organism>
<evidence type="ECO:0000313" key="6">
    <source>
        <dbReference type="Proteomes" id="UP000239560"/>
    </source>
</evidence>
<dbReference type="EMBL" id="LCTV02000005">
    <property type="protein sequence ID" value="PRQ75014.1"/>
    <property type="molecule type" value="Genomic_DNA"/>
</dbReference>
<reference evidence="3 5" key="1">
    <citation type="submission" date="2015-07" db="EMBL/GenBank/DDBJ databases">
        <authorList>
            <person name="Cajimat M.N.B."/>
            <person name="Milazzo M.L."/>
            <person name="Fulhorst C.F."/>
        </authorList>
    </citation>
    <scope>NUCLEOTIDE SEQUENCE [LARGE SCALE GENOMIC DNA]</scope>
    <source>
        <strain evidence="3">Single colony</strain>
    </source>
</reference>
<dbReference type="Gene3D" id="3.20.20.80">
    <property type="entry name" value="Glycosidases"/>
    <property type="match status" value="1"/>
</dbReference>
<evidence type="ECO:0000313" key="5">
    <source>
        <dbReference type="Proteomes" id="UP000199069"/>
    </source>
</evidence>
<dbReference type="PANTHER" id="PTHR13246:SF1">
    <property type="entry name" value="CYTOSOLIC ENDO-BETA-N-ACETYLGLUCOSAMINIDASE"/>
    <property type="match status" value="1"/>
</dbReference>
<keyword evidence="5" id="KW-1185">Reference proteome</keyword>
<reference evidence="4 6" key="2">
    <citation type="journal article" date="2018" name="Elife">
        <title>Functional genomics of lipid metabolism in the oleaginous yeast Rhodosporidium toruloides.</title>
        <authorList>
            <person name="Coradetti S.T."/>
            <person name="Pinel D."/>
            <person name="Geiselman G."/>
            <person name="Ito M."/>
            <person name="Mondo S."/>
            <person name="Reilly M.C."/>
            <person name="Cheng Y.F."/>
            <person name="Bauer S."/>
            <person name="Grigoriev I."/>
            <person name="Gladden J.M."/>
            <person name="Simmons B.A."/>
            <person name="Brem R."/>
            <person name="Arkin A.P."/>
            <person name="Skerker J.M."/>
        </authorList>
    </citation>
    <scope>NUCLEOTIDE SEQUENCE [LARGE SCALE GENOMIC DNA]</scope>
    <source>
        <strain evidence="4 6">NBRC 0880</strain>
    </source>
</reference>
<dbReference type="Pfam" id="PF03644">
    <property type="entry name" value="Glyco_hydro_85"/>
    <property type="match status" value="1"/>
</dbReference>
<dbReference type="GO" id="GO:0033925">
    <property type="term" value="F:mannosyl-glycoprotein endo-beta-N-acetylglucosaminidase activity"/>
    <property type="evidence" value="ECO:0007669"/>
    <property type="project" value="UniProtKB-EC"/>
</dbReference>
<dbReference type="Gene3D" id="2.60.120.260">
    <property type="entry name" value="Galactose-binding domain-like"/>
    <property type="match status" value="1"/>
</dbReference>
<feature type="domain" description="Cytosolic endo-beta-N-acetylglucosaminidase TIM barrel" evidence="2">
    <location>
        <begin position="74"/>
        <end position="456"/>
    </location>
</feature>
<feature type="region of interest" description="Disordered" evidence="1">
    <location>
        <begin position="32"/>
        <end position="52"/>
    </location>
</feature>
<dbReference type="OrthoDB" id="284473at2759"/>
<evidence type="ECO:0000256" key="1">
    <source>
        <dbReference type="SAM" id="MobiDB-lite"/>
    </source>
</evidence>
<dbReference type="PANTHER" id="PTHR13246">
    <property type="entry name" value="ENDO BETA N-ACETYLGLUCOSAMINIDASE"/>
    <property type="match status" value="1"/>
</dbReference>
<dbReference type="OMA" id="HAICTAT"/>
<sequence>MPRSSLAGPAPLAARSDYFDSLAELAQYASKPRDPLARRSAPPVPFASLADSRRQAEQRNRLVVCHDYKGGYCEREDERGYTFQWFHLCDTFIYFSHHRVSCPPSGWIRSAHVNGTKILGTLIFEWDAGREDIVELVAPTSPTAKRFSSFSTRYADLLVDVAVERGFDGWLVNVEVDLGSGSAKEGAKEHTRVLLDWLVYFQAALKKRIPHAEVVWYDSVTTEGKLAWQNCVNELNRPFFLACDSIFLNYWWRSEQLAATSQEIQQTCPGRVADVCVGIDVFGRGTLAGGGFESWRAAHAICTATQASQTPSEAGFSVALFAPGWTVEAESLGHSLATPNSFAKWAADDAYLWSHGSPTPSVPIEAARQERERREQRGVLRARQLAASLAPSASPLPISMRIPDPPTFDYEAPLDPLPGSELGVSHRPLASFFSPRPIPCPDFRFYTNFCAGSGHRMFVSGREVDRSDTGWTDVAFSYPFPSLLFRTPELDGVNAAATEEHAWEGSRAVEVKLEDAHDNLLVPFFPLALPPLPAGIELEAWAIWKSIDGLDTTVAPVISDDSASLSRLSVDTASTGSKDWLRTTVMFRCADGTPTNATYTLSVRFSYGVILVGAMGVRPVDPASARPVLASLEYLAAESLLRWQIDYVTASASTASPAPLAGTPFFQHFHLFVRDKAGDKRYLGTTFETEFAIARQCIEEAEAVIIQGVDEAGRLEQLEQRAAQLLQ</sequence>
<dbReference type="AlphaFoldDB" id="A0A0K3CE42"/>
<dbReference type="InterPro" id="IPR005201">
    <property type="entry name" value="TIM_ENGase"/>
</dbReference>
<name>A0A0K3CE42_RHOTO</name>
<dbReference type="Proteomes" id="UP000239560">
    <property type="component" value="Unassembled WGS sequence"/>
</dbReference>
<keyword evidence="3" id="KW-0378">Hydrolase</keyword>
<evidence type="ECO:0000313" key="4">
    <source>
        <dbReference type="EMBL" id="PRQ75014.1"/>
    </source>
</evidence>
<gene>
    <name evidence="3" type="primary">FGENESH: predicted gene_5.248</name>
    <name evidence="4" type="ORF">AAT19DRAFT_14036</name>
    <name evidence="3" type="ORF">BN2166_0027030</name>
</gene>
<proteinExistence type="predicted"/>
<dbReference type="EMBL" id="CWKI01000005">
    <property type="protein sequence ID" value="CTR06842.1"/>
    <property type="molecule type" value="Genomic_DNA"/>
</dbReference>
<accession>A0A0K3CE42</accession>
<dbReference type="InterPro" id="IPR032979">
    <property type="entry name" value="ENGase"/>
</dbReference>
<protein>
    <submittedName>
        <fullName evidence="4">Glycosyl hydrolase family 85-domain containing protein</fullName>
    </submittedName>
</protein>
<evidence type="ECO:0000259" key="2">
    <source>
        <dbReference type="Pfam" id="PF03644"/>
    </source>
</evidence>
<dbReference type="STRING" id="5286.A0A0K3CE42"/>